<dbReference type="PANTHER" id="PTHR30600">
    <property type="entry name" value="CYTOCHROME C PEROXIDASE-RELATED"/>
    <property type="match status" value="1"/>
</dbReference>
<evidence type="ECO:0000256" key="9">
    <source>
        <dbReference type="PIRSR" id="PIRSR000294-2"/>
    </source>
</evidence>
<feature type="region of interest" description="Disordered" evidence="10">
    <location>
        <begin position="1"/>
        <end position="23"/>
    </location>
</feature>
<keyword evidence="4" id="KW-0732">Signal</keyword>
<evidence type="ECO:0000256" key="10">
    <source>
        <dbReference type="SAM" id="MobiDB-lite"/>
    </source>
</evidence>
<keyword evidence="2 8" id="KW-0349">Heme</keyword>
<feature type="binding site" description="axial binding residue" evidence="9">
    <location>
        <position position="224"/>
    </location>
    <ligand>
        <name>heme c</name>
        <dbReference type="ChEBI" id="CHEBI:61717"/>
        <label>2</label>
    </ligand>
    <ligandPart>
        <name>Fe</name>
        <dbReference type="ChEBI" id="CHEBI:18248"/>
    </ligandPart>
</feature>
<feature type="binding site" description="covalent" evidence="8">
    <location>
        <position position="220"/>
    </location>
    <ligand>
        <name>heme c</name>
        <dbReference type="ChEBI" id="CHEBI:61717"/>
        <label>2</label>
    </ligand>
</feature>
<comment type="subcellular location">
    <subcellularLocation>
        <location evidence="1">Periplasm</location>
    </subcellularLocation>
</comment>
<keyword evidence="5" id="KW-0574">Periplasm</keyword>
<feature type="binding site" description="axial binding residue" evidence="9">
    <location>
        <position position="76"/>
    </location>
    <ligand>
        <name>heme c</name>
        <dbReference type="ChEBI" id="CHEBI:61717"/>
        <label>1</label>
    </ligand>
    <ligandPart>
        <name>Fe</name>
        <dbReference type="ChEBI" id="CHEBI:18248"/>
    </ligandPart>
</feature>
<dbReference type="PANTHER" id="PTHR30600:SF10">
    <property type="entry name" value="BLL6722 PROTEIN"/>
    <property type="match status" value="1"/>
</dbReference>
<feature type="compositionally biased region" description="Basic and acidic residues" evidence="10">
    <location>
        <begin position="1"/>
        <end position="14"/>
    </location>
</feature>
<feature type="binding site" description="covalent" evidence="8">
    <location>
        <position position="72"/>
    </location>
    <ligand>
        <name>heme c</name>
        <dbReference type="ChEBI" id="CHEBI:61717"/>
        <label>1</label>
    </ligand>
</feature>
<dbReference type="InterPro" id="IPR036909">
    <property type="entry name" value="Cyt_c-like_dom_sf"/>
</dbReference>
<name>A0A2U0HZU6_9FLAO</name>
<comment type="PTM">
    <text evidence="8">Binds 2 heme groups per subunit.</text>
</comment>
<dbReference type="InterPro" id="IPR004852">
    <property type="entry name" value="Di-haem_cyt_c_peroxidsae"/>
</dbReference>
<gene>
    <name evidence="12" type="ORF">DDV96_09925</name>
</gene>
<feature type="binding site" description="covalent" evidence="8">
    <location>
        <position position="75"/>
    </location>
    <ligand>
        <name>heme c</name>
        <dbReference type="ChEBI" id="CHEBI:61717"/>
        <label>1</label>
    </ligand>
</feature>
<dbReference type="InterPro" id="IPR009056">
    <property type="entry name" value="Cyt_c-like_dom"/>
</dbReference>
<evidence type="ECO:0000256" key="1">
    <source>
        <dbReference type="ARBA" id="ARBA00004418"/>
    </source>
</evidence>
<keyword evidence="6" id="KW-0560">Oxidoreductase</keyword>
<reference evidence="12 13" key="1">
    <citation type="submission" date="2018-04" db="EMBL/GenBank/DDBJ databases">
        <title>Marixanthomonas spongiae HN-E44 sp. nov., isolated from a marine sponge.</title>
        <authorList>
            <person name="Luo L."/>
            <person name="Zhuang L."/>
        </authorList>
    </citation>
    <scope>NUCLEOTIDE SEQUENCE [LARGE SCALE GENOMIC DNA]</scope>
    <source>
        <strain evidence="12 13">HN-E44</strain>
    </source>
</reference>
<evidence type="ECO:0000256" key="6">
    <source>
        <dbReference type="ARBA" id="ARBA00023002"/>
    </source>
</evidence>
<dbReference type="GO" id="GO:0009055">
    <property type="term" value="F:electron transfer activity"/>
    <property type="evidence" value="ECO:0007669"/>
    <property type="project" value="InterPro"/>
</dbReference>
<feature type="domain" description="Cytochrome c" evidence="11">
    <location>
        <begin position="50"/>
        <end position="335"/>
    </location>
</feature>
<dbReference type="EMBL" id="QEHR01000006">
    <property type="protein sequence ID" value="PVW14346.1"/>
    <property type="molecule type" value="Genomic_DNA"/>
</dbReference>
<dbReference type="InterPro" id="IPR026259">
    <property type="entry name" value="MauG/Cytc_peroxidase"/>
</dbReference>
<keyword evidence="3 9" id="KW-0479">Metal-binding</keyword>
<evidence type="ECO:0000256" key="2">
    <source>
        <dbReference type="ARBA" id="ARBA00022617"/>
    </source>
</evidence>
<dbReference type="GO" id="GO:0004130">
    <property type="term" value="F:cytochrome-c peroxidase activity"/>
    <property type="evidence" value="ECO:0007669"/>
    <property type="project" value="TreeGrafter"/>
</dbReference>
<feature type="binding site" description="covalent" evidence="8">
    <location>
        <position position="223"/>
    </location>
    <ligand>
        <name>heme c</name>
        <dbReference type="ChEBI" id="CHEBI:61717"/>
        <label>2</label>
    </ligand>
</feature>
<dbReference type="GO" id="GO:0020037">
    <property type="term" value="F:heme binding"/>
    <property type="evidence" value="ECO:0007669"/>
    <property type="project" value="InterPro"/>
</dbReference>
<dbReference type="SUPFAM" id="SSF46626">
    <property type="entry name" value="Cytochrome c"/>
    <property type="match status" value="2"/>
</dbReference>
<dbReference type="GO" id="GO:0046872">
    <property type="term" value="F:metal ion binding"/>
    <property type="evidence" value="ECO:0007669"/>
    <property type="project" value="UniProtKB-KW"/>
</dbReference>
<dbReference type="Gene3D" id="1.10.760.10">
    <property type="entry name" value="Cytochrome c-like domain"/>
    <property type="match status" value="2"/>
</dbReference>
<dbReference type="Pfam" id="PF03150">
    <property type="entry name" value="CCP_MauG"/>
    <property type="match status" value="1"/>
</dbReference>
<dbReference type="PROSITE" id="PS51007">
    <property type="entry name" value="CYTC"/>
    <property type="match status" value="1"/>
</dbReference>
<evidence type="ECO:0000256" key="3">
    <source>
        <dbReference type="ARBA" id="ARBA00022723"/>
    </source>
</evidence>
<keyword evidence="12" id="KW-0575">Peroxidase</keyword>
<keyword evidence="7 9" id="KW-0408">Iron</keyword>
<sequence length="348" mass="38752">MSSCAKEETNKTEQAEEGYEPTPLALQTPVLFQEKLDSPVIPADNPQTVEGVALGKKLFFDPILSGNNTLACAGCHIQEEGFSDSRQFSPGIDGVEGRRNSMPLFNLAWNHKETFFWDGRAISLENQALEPVIDPVEMHNTWPNAVSSLQAAPEYPELFAKAFGTSTIDSTLVSKAIAQFVRTLISGNSRYDQYLRGEIELTQAEQNGLNVYKDEERGDCFHCHGTPPNNLLWTDNDFHNNGLDKTFDDLGRGAITGDPREFGLFKTPSLRNLAYTAPYMHDGRFETLEEVIDHYSEGLVYSETIDPLMKAVGEGGVQLSEQDKQDLKAFLLALSDESFINNPDFQNK</sequence>
<dbReference type="InterPro" id="IPR051395">
    <property type="entry name" value="Cytochrome_c_Peroxidase/MauG"/>
</dbReference>
<dbReference type="OrthoDB" id="9805202at2"/>
<evidence type="ECO:0000259" key="11">
    <source>
        <dbReference type="PROSITE" id="PS51007"/>
    </source>
</evidence>
<dbReference type="PIRSF" id="PIRSF000294">
    <property type="entry name" value="Cytochrome-c_peroxidase"/>
    <property type="match status" value="1"/>
</dbReference>
<evidence type="ECO:0000256" key="4">
    <source>
        <dbReference type="ARBA" id="ARBA00022729"/>
    </source>
</evidence>
<dbReference type="Proteomes" id="UP000245962">
    <property type="component" value="Unassembled WGS sequence"/>
</dbReference>
<protein>
    <submittedName>
        <fullName evidence="12">Cytochrome-c peroxidase</fullName>
    </submittedName>
</protein>
<evidence type="ECO:0000256" key="5">
    <source>
        <dbReference type="ARBA" id="ARBA00022764"/>
    </source>
</evidence>
<dbReference type="GO" id="GO:0042597">
    <property type="term" value="C:periplasmic space"/>
    <property type="evidence" value="ECO:0007669"/>
    <property type="project" value="UniProtKB-SubCell"/>
</dbReference>
<evidence type="ECO:0000256" key="7">
    <source>
        <dbReference type="ARBA" id="ARBA00023004"/>
    </source>
</evidence>
<proteinExistence type="predicted"/>
<dbReference type="AlphaFoldDB" id="A0A2U0HZU6"/>
<accession>A0A2U0HZU6</accession>
<comment type="cofactor">
    <cofactor evidence="8">
        <name>heme</name>
        <dbReference type="ChEBI" id="CHEBI:30413"/>
    </cofactor>
    <text evidence="8">Binds 2 heme groups.</text>
</comment>
<evidence type="ECO:0000313" key="12">
    <source>
        <dbReference type="EMBL" id="PVW14346.1"/>
    </source>
</evidence>
<keyword evidence="13" id="KW-1185">Reference proteome</keyword>
<comment type="caution">
    <text evidence="12">The sequence shown here is derived from an EMBL/GenBank/DDBJ whole genome shotgun (WGS) entry which is preliminary data.</text>
</comment>
<evidence type="ECO:0000313" key="13">
    <source>
        <dbReference type="Proteomes" id="UP000245962"/>
    </source>
</evidence>
<evidence type="ECO:0000256" key="8">
    <source>
        <dbReference type="PIRSR" id="PIRSR000294-1"/>
    </source>
</evidence>
<organism evidence="12 13">
    <name type="scientific">Marixanthomonas spongiae</name>
    <dbReference type="NCBI Taxonomy" id="2174845"/>
    <lineage>
        <taxon>Bacteria</taxon>
        <taxon>Pseudomonadati</taxon>
        <taxon>Bacteroidota</taxon>
        <taxon>Flavobacteriia</taxon>
        <taxon>Flavobacteriales</taxon>
        <taxon>Flavobacteriaceae</taxon>
        <taxon>Marixanthomonas</taxon>
    </lineage>
</organism>